<dbReference type="InterPro" id="IPR054293">
    <property type="entry name" value="DUF7029"/>
</dbReference>
<protein>
    <submittedName>
        <fullName evidence="4">Uncharacterized protein</fullName>
    </submittedName>
</protein>
<evidence type="ECO:0000313" key="5">
    <source>
        <dbReference type="Proteomes" id="UP000324241"/>
    </source>
</evidence>
<dbReference type="OrthoDB" id="4507608at2759"/>
<organism evidence="4 5">
    <name type="scientific">Aspergillus tanneri</name>
    <dbReference type="NCBI Taxonomy" id="1220188"/>
    <lineage>
        <taxon>Eukaryota</taxon>
        <taxon>Fungi</taxon>
        <taxon>Dikarya</taxon>
        <taxon>Ascomycota</taxon>
        <taxon>Pezizomycotina</taxon>
        <taxon>Eurotiomycetes</taxon>
        <taxon>Eurotiomycetidae</taxon>
        <taxon>Eurotiales</taxon>
        <taxon>Aspergillaceae</taxon>
        <taxon>Aspergillus</taxon>
        <taxon>Aspergillus subgen. Circumdati</taxon>
    </lineage>
</organism>
<dbReference type="Pfam" id="PF22974">
    <property type="entry name" value="DUF7029"/>
    <property type="match status" value="1"/>
</dbReference>
<dbReference type="RefSeq" id="XP_033421864.1">
    <property type="nucleotide sequence ID" value="XM_033576009.1"/>
</dbReference>
<feature type="signal peptide" evidence="1">
    <location>
        <begin position="1"/>
        <end position="19"/>
    </location>
</feature>
<dbReference type="AlphaFoldDB" id="A0A5M9M615"/>
<feature type="chain" id="PRO_5024383522" evidence="1">
    <location>
        <begin position="20"/>
        <end position="887"/>
    </location>
</feature>
<proteinExistence type="predicted"/>
<keyword evidence="1" id="KW-0732">Signal</keyword>
<dbReference type="Proteomes" id="UP000324241">
    <property type="component" value="Unassembled WGS sequence"/>
</dbReference>
<evidence type="ECO:0000256" key="1">
    <source>
        <dbReference type="SAM" id="SignalP"/>
    </source>
</evidence>
<reference evidence="4 5" key="1">
    <citation type="submission" date="2019-08" db="EMBL/GenBank/DDBJ databases">
        <title>The genome sequence of a newly discovered highly antifungal drug resistant Aspergillus species, Aspergillus tanneri NIH 1004.</title>
        <authorList>
            <person name="Mounaud S."/>
            <person name="Singh I."/>
            <person name="Joardar V."/>
            <person name="Pakala S."/>
            <person name="Pakala S."/>
            <person name="Venepally P."/>
            <person name="Chung J.K."/>
            <person name="Losada L."/>
            <person name="Nierman W.C."/>
        </authorList>
    </citation>
    <scope>NUCLEOTIDE SEQUENCE [LARGE SCALE GENOMIC DNA]</scope>
    <source>
        <strain evidence="4 5">NIH1004</strain>
    </source>
</reference>
<feature type="domain" description="DUF7029" evidence="2">
    <location>
        <begin position="88"/>
        <end position="185"/>
    </location>
</feature>
<dbReference type="GeneID" id="54334148"/>
<evidence type="ECO:0000259" key="3">
    <source>
        <dbReference type="Pfam" id="PF23865"/>
    </source>
</evidence>
<dbReference type="VEuPathDB" id="FungiDB:EYZ11_007196"/>
<evidence type="ECO:0000313" key="4">
    <source>
        <dbReference type="EMBL" id="KAA8642502.1"/>
    </source>
</evidence>
<dbReference type="EMBL" id="QUQM01000008">
    <property type="protein sequence ID" value="KAA8642502.1"/>
    <property type="molecule type" value="Genomic_DNA"/>
</dbReference>
<dbReference type="InterPro" id="IPR055647">
    <property type="entry name" value="DUF7223"/>
</dbReference>
<dbReference type="Pfam" id="PF23865">
    <property type="entry name" value="DUF7223"/>
    <property type="match status" value="1"/>
</dbReference>
<name>A0A5M9M615_9EURO</name>
<evidence type="ECO:0000259" key="2">
    <source>
        <dbReference type="Pfam" id="PF22974"/>
    </source>
</evidence>
<accession>A0A5M9M615</accession>
<gene>
    <name evidence="4" type="ORF">ATNIH1004_011447</name>
</gene>
<sequence length="887" mass="96750">MFVISYVAFLALLGSSVSAFGSHAAKNGLLQVPPSFARDGIFLYPALHPEHDPNDLNHLVPENSKQLYYSQEGHRPALHGSKHAQLQPTFSYPTAVLEHSSHIKDVTCHDGHIKVCFKTHEALQTVEKSWKHDMDSEIFHLITYHVGCGHLTGEQRSIFRATQPVFNEKCVTVAAELLDPKEAFKAGELSWGTYVNPHIAKRQPVKGHIRAAAPEGTGGNDTVNLTEDAKAVKYFFGTDQINTDIPSTYMTGLDSLSDDEYEDHVRRGLFSWIVEGIKSVVKAISNFFKGVVDRVEAAVNIVIKIAAVTVKLLLVPFGVPFNEAYHADMDFDHRAGGGRLSTDLGSALSMISDNFVVSQHGAGASIKCVSCGAKGKFTFDGKLAFDVSHGISRAEVSFINHDPFLIDAIFALTVDARAFKTKPNNENGFSMTAEKQIAAVPLSPFTIPTIITLGPEVSVNVAASIYFDAHGEFTAGARFSISEGRLVLNVTDKDRNEASGFKPSLEPVFNMTKGNIVATADLALPVGLELGVDVLMGTWKKTIGVFDAPSVYLTAGHSKGEGHACDGVEFRAGAKERVYSSALGIWEANGWDAQKVEPSSGFFAEVAESLGGVHSLPSSKTLNLTRPGPIIHEDEHFEEENEKKKHKLRKLPKTNGFRLIQDAQQTAILVSGTDGKMYMVDNSVDYDVSAPWGAMDLKKDIFSYDVFGRLIYYNASQDFSVIPGFNATVNSIDSMLKELPAEARKLYSGLFDPNVLKGGMVELGVARAEEMPKAVRVATLSVLKGSQDTSIYGVAFNGTFVKTVLGVPVSGPEEIEVIWFPTVCQDPGQGLRLYASKYLVDENGNAKSEHNYNANLQYDMDRLILNLDSKRKVCRTVRLTSDAKSTV</sequence>
<feature type="domain" description="DUF7223" evidence="3">
    <location>
        <begin position="360"/>
        <end position="567"/>
    </location>
</feature>
<comment type="caution">
    <text evidence="4">The sequence shown here is derived from an EMBL/GenBank/DDBJ whole genome shotgun (WGS) entry which is preliminary data.</text>
</comment>